<dbReference type="InterPro" id="IPR000683">
    <property type="entry name" value="Gfo/Idh/MocA-like_OxRdtase_N"/>
</dbReference>
<evidence type="ECO:0000313" key="3">
    <source>
        <dbReference type="EMBL" id="MFC6333636.1"/>
    </source>
</evidence>
<dbReference type="Proteomes" id="UP001596233">
    <property type="component" value="Unassembled WGS sequence"/>
</dbReference>
<dbReference type="InterPro" id="IPR055170">
    <property type="entry name" value="GFO_IDH_MocA-like_dom"/>
</dbReference>
<feature type="domain" description="Gfo/Idh/MocA-like oxidoreductase N-terminal" evidence="1">
    <location>
        <begin position="3"/>
        <end position="122"/>
    </location>
</feature>
<dbReference type="Gene3D" id="3.40.50.720">
    <property type="entry name" value="NAD(P)-binding Rossmann-like Domain"/>
    <property type="match status" value="1"/>
</dbReference>
<keyword evidence="4" id="KW-1185">Reference proteome</keyword>
<comment type="caution">
    <text evidence="3">The sequence shown here is derived from an EMBL/GenBank/DDBJ whole genome shotgun (WGS) entry which is preliminary data.</text>
</comment>
<dbReference type="Pfam" id="PF01408">
    <property type="entry name" value="GFO_IDH_MocA"/>
    <property type="match status" value="1"/>
</dbReference>
<evidence type="ECO:0000313" key="4">
    <source>
        <dbReference type="Proteomes" id="UP001596233"/>
    </source>
</evidence>
<reference evidence="4" key="1">
    <citation type="journal article" date="2019" name="Int. J. Syst. Evol. Microbiol.">
        <title>The Global Catalogue of Microorganisms (GCM) 10K type strain sequencing project: providing services to taxonomists for standard genome sequencing and annotation.</title>
        <authorList>
            <consortium name="The Broad Institute Genomics Platform"/>
            <consortium name="The Broad Institute Genome Sequencing Center for Infectious Disease"/>
            <person name="Wu L."/>
            <person name="Ma J."/>
        </authorList>
    </citation>
    <scope>NUCLEOTIDE SEQUENCE [LARGE SCALE GENOMIC DNA]</scope>
    <source>
        <strain evidence="4">PCU 280</strain>
    </source>
</reference>
<name>A0ABW1V600_9BACL</name>
<organism evidence="3 4">
    <name type="scientific">Paenibacillus septentrionalis</name>
    <dbReference type="NCBI Taxonomy" id="429342"/>
    <lineage>
        <taxon>Bacteria</taxon>
        <taxon>Bacillati</taxon>
        <taxon>Bacillota</taxon>
        <taxon>Bacilli</taxon>
        <taxon>Bacillales</taxon>
        <taxon>Paenibacillaceae</taxon>
        <taxon>Paenibacillus</taxon>
    </lineage>
</organism>
<dbReference type="SUPFAM" id="SSF51735">
    <property type="entry name" value="NAD(P)-binding Rossmann-fold domains"/>
    <property type="match status" value="1"/>
</dbReference>
<protein>
    <submittedName>
        <fullName evidence="3">Gfo/Idh/MocA family protein</fullName>
    </submittedName>
</protein>
<dbReference type="PANTHER" id="PTHR43249:SF1">
    <property type="entry name" value="D-GLUCOSIDE 3-DEHYDROGENASE"/>
    <property type="match status" value="1"/>
</dbReference>
<dbReference type="RefSeq" id="WP_379235311.1">
    <property type="nucleotide sequence ID" value="NZ_JBHSTE010000004.1"/>
</dbReference>
<proteinExistence type="predicted"/>
<feature type="domain" description="GFO/IDH/MocA-like oxidoreductase" evidence="2">
    <location>
        <begin position="153"/>
        <end position="250"/>
    </location>
</feature>
<dbReference type="EMBL" id="JBHSTE010000004">
    <property type="protein sequence ID" value="MFC6333636.1"/>
    <property type="molecule type" value="Genomic_DNA"/>
</dbReference>
<dbReference type="Gene3D" id="3.30.360.10">
    <property type="entry name" value="Dihydrodipicolinate Reductase, domain 2"/>
    <property type="match status" value="1"/>
</dbReference>
<dbReference type="PANTHER" id="PTHR43249">
    <property type="entry name" value="UDP-N-ACETYL-2-AMINO-2-DEOXY-D-GLUCURONATE OXIDASE"/>
    <property type="match status" value="1"/>
</dbReference>
<evidence type="ECO:0000259" key="1">
    <source>
        <dbReference type="Pfam" id="PF01408"/>
    </source>
</evidence>
<evidence type="ECO:0000259" key="2">
    <source>
        <dbReference type="Pfam" id="PF22725"/>
    </source>
</evidence>
<dbReference type="Pfam" id="PF22725">
    <property type="entry name" value="GFO_IDH_MocA_C3"/>
    <property type="match status" value="1"/>
</dbReference>
<sequence length="323" mass="35281">MTLNIGLIGTGWFSDMHARLLTQQDDVDIVAITGSSKQKADSFAAKLPHAKGYGDATAMLDAHMLDAVYICTPPFAHGMFEELCIERGIPFFIEKPLSSEEQLPHQLLSRIQEKGLITSVGYHFRYMDGTERAKELLANRQLALSLGYWMGGAPGGTWWRRQERSGGQFVEQTTHIVDLLRYTVGEVTEVYAAYHEGILSTQDANANVADAGTVTLKLTNGSVATISNTCIIPAGEQCGLHIYTNEGKLEITHGGVKDHTADKIIEYKNRSNPYEKQMKAFLHAVGTGDASQIRSSYEDACQTHRVTMAANASAASGNVIKLA</sequence>
<accession>A0ABW1V600</accession>
<dbReference type="SUPFAM" id="SSF55347">
    <property type="entry name" value="Glyceraldehyde-3-phosphate dehydrogenase-like, C-terminal domain"/>
    <property type="match status" value="1"/>
</dbReference>
<dbReference type="InterPro" id="IPR052515">
    <property type="entry name" value="Gfo/Idh/MocA_Oxidoreductase"/>
</dbReference>
<gene>
    <name evidence="3" type="ORF">ACFP56_13490</name>
</gene>
<dbReference type="InterPro" id="IPR036291">
    <property type="entry name" value="NAD(P)-bd_dom_sf"/>
</dbReference>